<feature type="compositionally biased region" description="Polar residues" evidence="2">
    <location>
        <begin position="16"/>
        <end position="31"/>
    </location>
</feature>
<name>A0A6P9EJZ4_JUGRE</name>
<accession>A0A6P9EJZ4</accession>
<dbReference type="RefSeq" id="XP_035543057.1">
    <property type="nucleotide sequence ID" value="XM_035687164.1"/>
</dbReference>
<feature type="compositionally biased region" description="Polar residues" evidence="2">
    <location>
        <begin position="163"/>
        <end position="183"/>
    </location>
</feature>
<feature type="region of interest" description="Disordered" evidence="2">
    <location>
        <begin position="1"/>
        <end position="31"/>
    </location>
</feature>
<dbReference type="PROSITE" id="PS50158">
    <property type="entry name" value="ZF_CCHC"/>
    <property type="match status" value="1"/>
</dbReference>
<keyword evidence="1" id="KW-0479">Metal-binding</keyword>
<dbReference type="OrthoDB" id="1730120at2759"/>
<dbReference type="Pfam" id="PF14223">
    <property type="entry name" value="Retrotran_gag_2"/>
    <property type="match status" value="1"/>
</dbReference>
<evidence type="ECO:0000256" key="1">
    <source>
        <dbReference type="PROSITE-ProRule" id="PRU00047"/>
    </source>
</evidence>
<dbReference type="InterPro" id="IPR036875">
    <property type="entry name" value="Znf_CCHC_sf"/>
</dbReference>
<sequence>MSGRLHKALKGRPTPEVSSDTSVTDQTKSRSVMSDEDWEDLDLRAASAIRLCLAKNVLANIHGISTAKELWEKLEELYQTKGVSNRVYLKEQFHTLHMSEEVTSKLFSEERRLGGGRNGPPVNLAVVVAGNGKKKNSMKMKVVCWGCGQSGHVKKNCPRTGAGSASGSKSVNGDTDNETNVMSLSMEEDVC</sequence>
<gene>
    <name evidence="5" type="primary">LOC118346128</name>
</gene>
<evidence type="ECO:0000313" key="5">
    <source>
        <dbReference type="RefSeq" id="XP_035543057.1"/>
    </source>
</evidence>
<dbReference type="KEGG" id="jre:118346128"/>
<keyword evidence="1" id="KW-0863">Zinc-finger</keyword>
<keyword evidence="1" id="KW-0862">Zinc</keyword>
<dbReference type="GO" id="GO:0003676">
    <property type="term" value="F:nucleic acid binding"/>
    <property type="evidence" value="ECO:0007669"/>
    <property type="project" value="InterPro"/>
</dbReference>
<protein>
    <submittedName>
        <fullName evidence="5">Uncharacterized protein LOC118346128</fullName>
    </submittedName>
</protein>
<evidence type="ECO:0000313" key="4">
    <source>
        <dbReference type="Proteomes" id="UP000235220"/>
    </source>
</evidence>
<dbReference type="GeneID" id="118346128"/>
<dbReference type="InParanoid" id="A0A6P9EJZ4"/>
<dbReference type="SUPFAM" id="SSF57756">
    <property type="entry name" value="Retrovirus zinc finger-like domains"/>
    <property type="match status" value="1"/>
</dbReference>
<dbReference type="Gene3D" id="4.10.60.10">
    <property type="entry name" value="Zinc finger, CCHC-type"/>
    <property type="match status" value="1"/>
</dbReference>
<keyword evidence="4" id="KW-1185">Reference proteome</keyword>
<dbReference type="AlphaFoldDB" id="A0A6P9EJZ4"/>
<organism evidence="4 5">
    <name type="scientific">Juglans regia</name>
    <name type="common">English walnut</name>
    <dbReference type="NCBI Taxonomy" id="51240"/>
    <lineage>
        <taxon>Eukaryota</taxon>
        <taxon>Viridiplantae</taxon>
        <taxon>Streptophyta</taxon>
        <taxon>Embryophyta</taxon>
        <taxon>Tracheophyta</taxon>
        <taxon>Spermatophyta</taxon>
        <taxon>Magnoliopsida</taxon>
        <taxon>eudicotyledons</taxon>
        <taxon>Gunneridae</taxon>
        <taxon>Pentapetalae</taxon>
        <taxon>rosids</taxon>
        <taxon>fabids</taxon>
        <taxon>Fagales</taxon>
        <taxon>Juglandaceae</taxon>
        <taxon>Juglans</taxon>
    </lineage>
</organism>
<dbReference type="GO" id="GO:0008270">
    <property type="term" value="F:zinc ion binding"/>
    <property type="evidence" value="ECO:0007669"/>
    <property type="project" value="UniProtKB-KW"/>
</dbReference>
<evidence type="ECO:0000259" key="3">
    <source>
        <dbReference type="PROSITE" id="PS50158"/>
    </source>
</evidence>
<proteinExistence type="predicted"/>
<dbReference type="Pfam" id="PF00098">
    <property type="entry name" value="zf-CCHC"/>
    <property type="match status" value="1"/>
</dbReference>
<dbReference type="Proteomes" id="UP000235220">
    <property type="component" value="Unplaced"/>
</dbReference>
<feature type="compositionally biased region" description="Basic residues" evidence="2">
    <location>
        <begin position="1"/>
        <end position="10"/>
    </location>
</feature>
<dbReference type="SMART" id="SM00343">
    <property type="entry name" value="ZnF_C2HC"/>
    <property type="match status" value="1"/>
</dbReference>
<feature type="region of interest" description="Disordered" evidence="2">
    <location>
        <begin position="156"/>
        <end position="191"/>
    </location>
</feature>
<feature type="domain" description="CCHC-type" evidence="3">
    <location>
        <begin position="144"/>
        <end position="159"/>
    </location>
</feature>
<evidence type="ECO:0000256" key="2">
    <source>
        <dbReference type="SAM" id="MobiDB-lite"/>
    </source>
</evidence>
<dbReference type="InterPro" id="IPR001878">
    <property type="entry name" value="Znf_CCHC"/>
</dbReference>
<reference evidence="5" key="1">
    <citation type="submission" date="2025-08" db="UniProtKB">
        <authorList>
            <consortium name="RefSeq"/>
        </authorList>
    </citation>
    <scope>IDENTIFICATION</scope>
    <source>
        <tissue evidence="5">Leaves</tissue>
    </source>
</reference>